<reference evidence="9" key="1">
    <citation type="submission" date="2025-08" db="UniProtKB">
        <authorList>
            <consortium name="RefSeq"/>
        </authorList>
    </citation>
    <scope>IDENTIFICATION</scope>
    <source>
        <tissue evidence="9">Muscle</tissue>
    </source>
</reference>
<evidence type="ECO:0000256" key="3">
    <source>
        <dbReference type="ARBA" id="ARBA00022618"/>
    </source>
</evidence>
<keyword evidence="3" id="KW-0132">Cell division</keyword>
<dbReference type="FunFam" id="1.10.472.10:FF:000020">
    <property type="entry name" value="CDK5 and ABL1 enzyme substrate 1"/>
    <property type="match status" value="1"/>
</dbReference>
<dbReference type="Proteomes" id="UP000694851">
    <property type="component" value="Unplaced"/>
</dbReference>
<feature type="compositionally biased region" description="Low complexity" evidence="6">
    <location>
        <begin position="50"/>
        <end position="95"/>
    </location>
</feature>
<accession>A0A8B7S7Z0</accession>
<dbReference type="CDD" id="cd20602">
    <property type="entry name" value="CYCLIN_CABLES1"/>
    <property type="match status" value="1"/>
</dbReference>
<name>A0A8B7S7Z0_HIPAR</name>
<dbReference type="AlphaFoldDB" id="A0A8B7S7Z0"/>
<keyword evidence="4" id="KW-0195">Cyclin</keyword>
<dbReference type="PANTHER" id="PTHR22896">
    <property type="entry name" value="CDK5 AND ABL1 ENZYME SUBSTRATE 1"/>
    <property type="match status" value="1"/>
</dbReference>
<evidence type="ECO:0000313" key="9">
    <source>
        <dbReference type="RefSeq" id="XP_019509432.1"/>
    </source>
</evidence>
<evidence type="ECO:0000256" key="5">
    <source>
        <dbReference type="ARBA" id="ARBA00023306"/>
    </source>
</evidence>
<comment type="similarity">
    <text evidence="1">Belongs to the cyclin family.</text>
</comment>
<evidence type="ECO:0000256" key="6">
    <source>
        <dbReference type="SAM" id="MobiDB-lite"/>
    </source>
</evidence>
<keyword evidence="2" id="KW-0597">Phosphoprotein</keyword>
<dbReference type="RefSeq" id="XP_019509432.1">
    <property type="nucleotide sequence ID" value="XM_019653887.1"/>
</dbReference>
<dbReference type="OrthoDB" id="5353095at2759"/>
<evidence type="ECO:0000259" key="7">
    <source>
        <dbReference type="Pfam" id="PF00134"/>
    </source>
</evidence>
<dbReference type="GeneID" id="109388847"/>
<evidence type="ECO:0000256" key="2">
    <source>
        <dbReference type="ARBA" id="ARBA00022553"/>
    </source>
</evidence>
<dbReference type="InterPro" id="IPR006671">
    <property type="entry name" value="Cyclin_N"/>
</dbReference>
<dbReference type="SUPFAM" id="SSF47954">
    <property type="entry name" value="Cyclin-like"/>
    <property type="match status" value="1"/>
</dbReference>
<evidence type="ECO:0000256" key="1">
    <source>
        <dbReference type="ARBA" id="ARBA00008742"/>
    </source>
</evidence>
<feature type="domain" description="Cyclin N-terminal" evidence="7">
    <location>
        <begin position="574"/>
        <end position="661"/>
    </location>
</feature>
<dbReference type="GO" id="GO:0007399">
    <property type="term" value="P:nervous system development"/>
    <property type="evidence" value="ECO:0007669"/>
    <property type="project" value="TreeGrafter"/>
</dbReference>
<keyword evidence="5" id="KW-0131">Cell cycle</keyword>
<dbReference type="InterPro" id="IPR012388">
    <property type="entry name" value="CABLES1/2"/>
</dbReference>
<dbReference type="InterPro" id="IPR036915">
    <property type="entry name" value="Cyclin-like_sf"/>
</dbReference>
<feature type="compositionally biased region" description="Basic and acidic residues" evidence="6">
    <location>
        <begin position="102"/>
        <end position="112"/>
    </location>
</feature>
<dbReference type="PIRSF" id="PIRSF025798">
    <property type="entry name" value="Cables"/>
    <property type="match status" value="1"/>
</dbReference>
<proteinExistence type="inferred from homology"/>
<keyword evidence="8" id="KW-1185">Reference proteome</keyword>
<feature type="region of interest" description="Disordered" evidence="6">
    <location>
        <begin position="1"/>
        <end position="151"/>
    </location>
</feature>
<dbReference type="Pfam" id="PF00134">
    <property type="entry name" value="Cyclin_N"/>
    <property type="match status" value="1"/>
</dbReference>
<dbReference type="Gene3D" id="1.10.472.10">
    <property type="entry name" value="Cyclin-like"/>
    <property type="match status" value="1"/>
</dbReference>
<dbReference type="GO" id="GO:0005829">
    <property type="term" value="C:cytosol"/>
    <property type="evidence" value="ECO:0007669"/>
    <property type="project" value="TreeGrafter"/>
</dbReference>
<dbReference type="KEGG" id="hai:109388847"/>
<sequence>MARPRGGRAATPPAPRALPSPGRRRSRPRLSTRAPLACRGIAEISPQTDTMAAAAATPSAAACSSSNSGGGTTDAAGTNGLQQRPQQPQTAATAPAQPPPEPPRKPRMDPRRRQAALSFLTNISLDGRPPLQDEEWGGGEESGAAKSGAGSACGARTRLSVLAVAERGGCTALAAAAGTAAALAAGSGSCLPQPSPLPALVPGGHASVPGLGVARGFASPLGAGRASGEQLQPPRSAPLAACAQLQLPDGQEELEEDDAFTSVQVPAAAFLGSGTPGSGSGSRGRLNSFTQGILPIAFSRQTSQNYCSLEQPGQGGSTSAFEQLQRSRRRLISQRSSLETLEDIEENAPLRRCRTLSGSPRPKNFKKIHFIKNMRQHDTRNGRIVLISGRRSFCSIFSVLPYRDSAHVGDLKLEGGRQSTGAVSLKEIIGLEGVELGADGKTVSYTQFLLPTNAFGTRRNTIDSTSSVSQFRNLSHRSLSIGRASSTQGSLDTGSDLGDFLDYDPNLLDDPQWPCGKHKRVLIFPSYMTTVIDYVKPSDLKKDMNETFKEKFPHIKLTLSKIRSLKREMRKLAQEDCGFEEPTVAMAFVYFEKLALKGKLNKQNRKLCAGACVLLAAKIGSDLKKHEVKHLIDKLEEKFRLNRRELIAFEFPVLVALEFALHLPEHEVMPHYRRLIQSS</sequence>
<dbReference type="GO" id="GO:0051726">
    <property type="term" value="P:regulation of cell cycle"/>
    <property type="evidence" value="ECO:0007669"/>
    <property type="project" value="InterPro"/>
</dbReference>
<evidence type="ECO:0000256" key="4">
    <source>
        <dbReference type="ARBA" id="ARBA00023127"/>
    </source>
</evidence>
<feature type="compositionally biased region" description="Low complexity" evidence="6">
    <location>
        <begin position="142"/>
        <end position="151"/>
    </location>
</feature>
<gene>
    <name evidence="9" type="primary">CABLES1</name>
</gene>
<organism evidence="8 9">
    <name type="scientific">Hipposideros armiger</name>
    <name type="common">Great Himalayan leaf-nosed bat</name>
    <dbReference type="NCBI Taxonomy" id="186990"/>
    <lineage>
        <taxon>Eukaryota</taxon>
        <taxon>Metazoa</taxon>
        <taxon>Chordata</taxon>
        <taxon>Craniata</taxon>
        <taxon>Vertebrata</taxon>
        <taxon>Euteleostomi</taxon>
        <taxon>Mammalia</taxon>
        <taxon>Eutheria</taxon>
        <taxon>Laurasiatheria</taxon>
        <taxon>Chiroptera</taxon>
        <taxon>Yinpterochiroptera</taxon>
        <taxon>Rhinolophoidea</taxon>
        <taxon>Hipposideridae</taxon>
        <taxon>Hipposideros</taxon>
    </lineage>
</organism>
<dbReference type="CTD" id="91768"/>
<evidence type="ECO:0000313" key="8">
    <source>
        <dbReference type="Proteomes" id="UP000694851"/>
    </source>
</evidence>
<dbReference type="PANTHER" id="PTHR22896:SF1">
    <property type="entry name" value="CDK5 AND ABL1 ENZYME SUBSTRATE 1"/>
    <property type="match status" value="1"/>
</dbReference>
<protein>
    <submittedName>
        <fullName evidence="9">CDK5 and ABL1 enzyme substrate 1 isoform X1</fullName>
    </submittedName>
</protein>
<feature type="compositionally biased region" description="Low complexity" evidence="6">
    <location>
        <begin position="1"/>
        <end position="11"/>
    </location>
</feature>
<dbReference type="GO" id="GO:0051301">
    <property type="term" value="P:cell division"/>
    <property type="evidence" value="ECO:0007669"/>
    <property type="project" value="UniProtKB-KW"/>
</dbReference>